<evidence type="ECO:0000256" key="3">
    <source>
        <dbReference type="ARBA" id="ARBA00023128"/>
    </source>
</evidence>
<evidence type="ECO:0000256" key="2">
    <source>
        <dbReference type="ARBA" id="ARBA00010901"/>
    </source>
</evidence>
<dbReference type="InterPro" id="IPR007648">
    <property type="entry name" value="ATPase_inhibitor_mt"/>
</dbReference>
<sequence length="82" mass="9661">MLARFTAARRLPQLFAVRYSSSQVEGSVAKSKEFSKKEKAHEDEYIHRHEMEQLAKMRKQIEQKKAELEALEKEREALEKKA</sequence>
<keyword evidence="7" id="KW-1185">Reference proteome</keyword>
<evidence type="ECO:0000313" key="7">
    <source>
        <dbReference type="Proteomes" id="UP000242287"/>
    </source>
</evidence>
<evidence type="ECO:0000256" key="4">
    <source>
        <dbReference type="RuleBase" id="RU368087"/>
    </source>
</evidence>
<keyword evidence="3" id="KW-0496">Mitochondrion</keyword>
<dbReference type="Gene3D" id="1.20.5.500">
    <property type="entry name" value="Single helix bin"/>
    <property type="match status" value="1"/>
</dbReference>
<dbReference type="GO" id="GO:0005739">
    <property type="term" value="C:mitochondrion"/>
    <property type="evidence" value="ECO:0007669"/>
    <property type="project" value="UniProtKB-SubCell"/>
</dbReference>
<protein>
    <recommendedName>
        <fullName evidence="4">ATPase inhibitor, mitochondrial</fullName>
    </recommendedName>
</protein>
<dbReference type="Pfam" id="PF04568">
    <property type="entry name" value="IATP"/>
    <property type="match status" value="1"/>
</dbReference>
<dbReference type="EMBL" id="KZ302005">
    <property type="protein sequence ID" value="PFH50359.1"/>
    <property type="molecule type" value="Genomic_DNA"/>
</dbReference>
<dbReference type="GO" id="GO:0042030">
    <property type="term" value="F:ATPase inhibitor activity"/>
    <property type="evidence" value="ECO:0007669"/>
    <property type="project" value="InterPro"/>
</dbReference>
<name>A0A2A9NIE6_9AGAR</name>
<comment type="function">
    <text evidence="4">Inhibits the enzyme activity of ATPase.</text>
</comment>
<proteinExistence type="inferred from homology"/>
<evidence type="ECO:0000256" key="5">
    <source>
        <dbReference type="SAM" id="Coils"/>
    </source>
</evidence>
<dbReference type="STRING" id="703135.A0A2A9NIE6"/>
<comment type="subcellular location">
    <subcellularLocation>
        <location evidence="1">Mitochondrion</location>
    </subcellularLocation>
</comment>
<reference evidence="6 7" key="1">
    <citation type="submission" date="2014-02" db="EMBL/GenBank/DDBJ databases">
        <title>Transposable element dynamics among asymbiotic and ectomycorrhizal Amanita fungi.</title>
        <authorList>
            <consortium name="DOE Joint Genome Institute"/>
            <person name="Hess J."/>
            <person name="Skrede I."/>
            <person name="Wolfe B."/>
            <person name="LaButti K."/>
            <person name="Ohm R.A."/>
            <person name="Grigoriev I.V."/>
            <person name="Pringle A."/>
        </authorList>
    </citation>
    <scope>NUCLEOTIDE SEQUENCE [LARGE SCALE GENOMIC DNA]</scope>
    <source>
        <strain evidence="6 7">SKay4041</strain>
    </source>
</reference>
<feature type="coiled-coil region" evidence="5">
    <location>
        <begin position="47"/>
        <end position="81"/>
    </location>
</feature>
<organism evidence="6 7">
    <name type="scientific">Amanita thiersii Skay4041</name>
    <dbReference type="NCBI Taxonomy" id="703135"/>
    <lineage>
        <taxon>Eukaryota</taxon>
        <taxon>Fungi</taxon>
        <taxon>Dikarya</taxon>
        <taxon>Basidiomycota</taxon>
        <taxon>Agaricomycotina</taxon>
        <taxon>Agaricomycetes</taxon>
        <taxon>Agaricomycetidae</taxon>
        <taxon>Agaricales</taxon>
        <taxon>Pluteineae</taxon>
        <taxon>Amanitaceae</taxon>
        <taxon>Amanita</taxon>
    </lineage>
</organism>
<dbReference type="AlphaFoldDB" id="A0A2A9NIE6"/>
<evidence type="ECO:0000256" key="1">
    <source>
        <dbReference type="ARBA" id="ARBA00004173"/>
    </source>
</evidence>
<keyword evidence="5" id="KW-0175">Coiled coil</keyword>
<accession>A0A2A9NIE6</accession>
<comment type="similarity">
    <text evidence="2 4">Belongs to the ATPase inhibitor family.</text>
</comment>
<dbReference type="Proteomes" id="UP000242287">
    <property type="component" value="Unassembled WGS sequence"/>
</dbReference>
<evidence type="ECO:0000313" key="6">
    <source>
        <dbReference type="EMBL" id="PFH50359.1"/>
    </source>
</evidence>
<gene>
    <name evidence="6" type="ORF">AMATHDRAFT_61176</name>
</gene>